<feature type="domain" description="DEP" evidence="3">
    <location>
        <begin position="232"/>
        <end position="293"/>
    </location>
</feature>
<dbReference type="Pfam" id="PF00615">
    <property type="entry name" value="RGS"/>
    <property type="match status" value="1"/>
</dbReference>
<dbReference type="SUPFAM" id="SSF46785">
    <property type="entry name" value="Winged helix' DNA-binding domain"/>
    <property type="match status" value="2"/>
</dbReference>
<dbReference type="GO" id="GO:0009968">
    <property type="term" value="P:negative regulation of signal transduction"/>
    <property type="evidence" value="ECO:0007669"/>
    <property type="project" value="UniProtKB-KW"/>
</dbReference>
<dbReference type="Pfam" id="PF00610">
    <property type="entry name" value="DEP"/>
    <property type="match status" value="1"/>
</dbReference>
<evidence type="ECO:0008006" key="5">
    <source>
        <dbReference type="Google" id="ProtNLM"/>
    </source>
</evidence>
<dbReference type="Gene3D" id="1.10.167.10">
    <property type="entry name" value="Regulator of G-protein Signalling 4, domain 2"/>
    <property type="match status" value="1"/>
</dbReference>
<dbReference type="PROSITE" id="PS50186">
    <property type="entry name" value="DEP"/>
    <property type="match status" value="1"/>
</dbReference>
<dbReference type="Gene3D" id="1.10.10.10">
    <property type="entry name" value="Winged helix-like DNA-binding domain superfamily/Winged helix DNA-binding domain"/>
    <property type="match status" value="2"/>
</dbReference>
<dbReference type="InterPro" id="IPR000591">
    <property type="entry name" value="DEP_dom"/>
</dbReference>
<dbReference type="PROSITE" id="PS50132">
    <property type="entry name" value="RGS"/>
    <property type="match status" value="1"/>
</dbReference>
<dbReference type="SUPFAM" id="SSF48097">
    <property type="entry name" value="Regulator of G-protein signaling, RGS"/>
    <property type="match status" value="1"/>
</dbReference>
<dbReference type="OrthoDB" id="196547at2759"/>
<dbReference type="InterPro" id="IPR044926">
    <property type="entry name" value="RGS_subdomain_2"/>
</dbReference>
<feature type="domain" description="RGS" evidence="2">
    <location>
        <begin position="338"/>
        <end position="468"/>
    </location>
</feature>
<evidence type="ECO:0000259" key="3">
    <source>
        <dbReference type="PROSITE" id="PS50186"/>
    </source>
</evidence>
<organism evidence="4">
    <name type="scientific">Fusarium oxysporum (strain Fo5176)</name>
    <name type="common">Fusarium vascular wilt</name>
    <dbReference type="NCBI Taxonomy" id="660025"/>
    <lineage>
        <taxon>Eukaryota</taxon>
        <taxon>Fungi</taxon>
        <taxon>Dikarya</taxon>
        <taxon>Ascomycota</taxon>
        <taxon>Pezizomycotina</taxon>
        <taxon>Sordariomycetes</taxon>
        <taxon>Hypocreomycetidae</taxon>
        <taxon>Hypocreales</taxon>
        <taxon>Nectriaceae</taxon>
        <taxon>Fusarium</taxon>
        <taxon>Fusarium oxysporum species complex</taxon>
    </lineage>
</organism>
<dbReference type="InterPro" id="IPR058855">
    <property type="entry name" value="RGS1/SST2-like_Fungal-DR"/>
</dbReference>
<protein>
    <recommendedName>
        <fullName evidence="5">Developmental regulator flbA</fullName>
    </recommendedName>
</protein>
<sequence>MHQSSLRLLCMVDDGRPFSKDFKDIFSTLIVSLLPLSAHRVRLIKVEYTFLSQDAISNLMYLKFSQSNRLPDPKDPSRIINTTTAITFSMSKDMARSICQYFVNARLIESADGKDQQVYTIKGSIWQLTPKGITILDRFCARNGIQQNQVSELANLKATRLVVLERDSQSDKLHYDQGTIEIVFRRLVGADSCNAMSIVTAADSSSMLEYRHSITEVKTTAELKVNGKTYCDTFTGKAIINWLMNYSTIMEEREAVAVATIFMAYNLIESVTKDRAYTFQNPDAGNNIFHFSKHAIYQLTQRAKDLINGSSSPRRSPEREHYTSYQRKGIFKDSNTQRLDKILRDPSVRLLFREQSRDTYCEENLTFYQAVDEFIRNSKVATRAARRELNMATNAGINDSIAQAYRIYHAFLAAGSPCELNIDYQLRNSLITWMTKAVSQDAAMIDTLEEVIFLFEEAQDVVFKLMAGTKVGHCQCSDADAKSLESYKSFIDTTVKARAAEYT</sequence>
<reference evidence="4" key="1">
    <citation type="journal article" date="2012" name="Mol. Plant Microbe Interact.">
        <title>A highly conserved effector in Fusarium oxysporum is required for full virulence on Arabidopsis.</title>
        <authorList>
            <person name="Thatcher L.F."/>
            <person name="Gardiner D.M."/>
            <person name="Kazan K."/>
            <person name="Manners J."/>
        </authorList>
    </citation>
    <scope>NUCLEOTIDE SEQUENCE [LARGE SCALE GENOMIC DNA]</scope>
    <source>
        <strain evidence="4">Fo5176</strain>
    </source>
</reference>
<dbReference type="GO" id="GO:0035556">
    <property type="term" value="P:intracellular signal transduction"/>
    <property type="evidence" value="ECO:0007669"/>
    <property type="project" value="InterPro"/>
</dbReference>
<dbReference type="InterPro" id="IPR036305">
    <property type="entry name" value="RGS_sf"/>
</dbReference>
<dbReference type="InterPro" id="IPR036390">
    <property type="entry name" value="WH_DNA-bd_sf"/>
</dbReference>
<dbReference type="AlphaFoldDB" id="F9F9G7"/>
<dbReference type="PANTHER" id="PTHR10845:SF192">
    <property type="entry name" value="DOUBLE HIT, ISOFORM B"/>
    <property type="match status" value="1"/>
</dbReference>
<evidence type="ECO:0000259" key="2">
    <source>
        <dbReference type="PROSITE" id="PS50132"/>
    </source>
</evidence>
<evidence type="ECO:0000256" key="1">
    <source>
        <dbReference type="ARBA" id="ARBA00022700"/>
    </source>
</evidence>
<comment type="caution">
    <text evidence="4">The sequence shown here is derived from an EMBL/GenBank/DDBJ whole genome shotgun (WGS) entry which is preliminary data.</text>
</comment>
<dbReference type="SMART" id="SM00049">
    <property type="entry name" value="DEP"/>
    <property type="match status" value="2"/>
</dbReference>
<dbReference type="InterPro" id="IPR036388">
    <property type="entry name" value="WH-like_DNA-bd_sf"/>
</dbReference>
<dbReference type="EMBL" id="AFQF01001003">
    <property type="protein sequence ID" value="EGU86440.1"/>
    <property type="molecule type" value="Genomic_DNA"/>
</dbReference>
<keyword evidence="1" id="KW-0734">Signal transduction inhibitor</keyword>
<name>F9F9G7_FUSOF</name>
<dbReference type="InterPro" id="IPR016137">
    <property type="entry name" value="RGS"/>
</dbReference>
<dbReference type="Pfam" id="PF25889">
    <property type="entry name" value="WHD_Fungal_DR"/>
    <property type="match status" value="1"/>
</dbReference>
<dbReference type="SMART" id="SM00315">
    <property type="entry name" value="RGS"/>
    <property type="match status" value="1"/>
</dbReference>
<dbReference type="STRING" id="660025.F9F9G7"/>
<proteinExistence type="predicted"/>
<evidence type="ECO:0000313" key="4">
    <source>
        <dbReference type="EMBL" id="EGU86440.1"/>
    </source>
</evidence>
<accession>F9F9G7</accession>
<dbReference type="PANTHER" id="PTHR10845">
    <property type="entry name" value="REGULATOR OF G PROTEIN SIGNALING"/>
    <property type="match status" value="1"/>
</dbReference>
<dbReference type="CDD" id="cd04450">
    <property type="entry name" value="DEP_RGS7-like"/>
    <property type="match status" value="1"/>
</dbReference>
<gene>
    <name evidence="4" type="ORF">FOXB_03042</name>
</gene>